<dbReference type="EMBL" id="AZSI01000009">
    <property type="protein sequence ID" value="KEY63329.1"/>
    <property type="molecule type" value="Genomic_DNA"/>
</dbReference>
<dbReference type="InterPro" id="IPR029068">
    <property type="entry name" value="Glyas_Bleomycin-R_OHBP_Dase"/>
</dbReference>
<evidence type="ECO:0000313" key="3">
    <source>
        <dbReference type="Proteomes" id="UP000028401"/>
    </source>
</evidence>
<protein>
    <submittedName>
        <fullName evidence="2">Putative lactoylglutathione lyase</fullName>
    </submittedName>
</protein>
<name>A0A084ADF0_LACLC</name>
<dbReference type="PATRIC" id="fig|1415168.3.peg.486"/>
<evidence type="ECO:0000313" key="2">
    <source>
        <dbReference type="EMBL" id="KEY63329.1"/>
    </source>
</evidence>
<dbReference type="InterPro" id="IPR004360">
    <property type="entry name" value="Glyas_Fos-R_dOase_dom"/>
</dbReference>
<accession>A0A084ADF0</accession>
<dbReference type="Pfam" id="PF00903">
    <property type="entry name" value="Glyoxalase"/>
    <property type="match status" value="1"/>
</dbReference>
<dbReference type="PROSITE" id="PS51819">
    <property type="entry name" value="VOC"/>
    <property type="match status" value="1"/>
</dbReference>
<dbReference type="PANTHER" id="PTHR35006:SF2">
    <property type="entry name" value="GLYOXALASE FAMILY PROTEIN (AFU_ORTHOLOGUE AFUA_5G14830)"/>
    <property type="match status" value="1"/>
</dbReference>
<dbReference type="PANTHER" id="PTHR35006">
    <property type="entry name" value="GLYOXALASE FAMILY PROTEIN (AFU_ORTHOLOGUE AFUA_5G14830)"/>
    <property type="match status" value="1"/>
</dbReference>
<dbReference type="Gene3D" id="3.10.180.10">
    <property type="entry name" value="2,3-Dihydroxybiphenyl 1,2-Dioxygenase, domain 1"/>
    <property type="match status" value="1"/>
</dbReference>
<reference evidence="2 3" key="1">
    <citation type="submission" date="2014-06" db="EMBL/GenBank/DDBJ databases">
        <title>Draft genome sequence of the putrescine producing strain Lactococcus lactis subsp cremoris GE214.</title>
        <authorList>
            <person name="Ladero V."/>
            <person name="Linares D.M."/>
            <person name="del Rio B."/>
            <person name="Mayo B."/>
            <person name="Martin M.C."/>
            <person name="Fernandez M."/>
            <person name="Alvarez M.A."/>
        </authorList>
    </citation>
    <scope>NUCLEOTIDE SEQUENCE [LARGE SCALE GENOMIC DNA]</scope>
    <source>
        <strain evidence="2 3">GE214</strain>
    </source>
</reference>
<organism evidence="2 3">
    <name type="scientific">Lactococcus cremoris subsp. cremoris GE214</name>
    <dbReference type="NCBI Taxonomy" id="1415168"/>
    <lineage>
        <taxon>Bacteria</taxon>
        <taxon>Bacillati</taxon>
        <taxon>Bacillota</taxon>
        <taxon>Bacilli</taxon>
        <taxon>Lactobacillales</taxon>
        <taxon>Streptococcaceae</taxon>
        <taxon>Lactococcus</taxon>
        <taxon>Lactococcus cremoris subsp. cremoris</taxon>
    </lineage>
</organism>
<dbReference type="RefSeq" id="WP_011676419.1">
    <property type="nucleotide sequence ID" value="NZ_AZSI01000009.1"/>
</dbReference>
<dbReference type="CDD" id="cd07262">
    <property type="entry name" value="VOC_like"/>
    <property type="match status" value="1"/>
</dbReference>
<comment type="caution">
    <text evidence="2">The sequence shown here is derived from an EMBL/GenBank/DDBJ whole genome shotgun (WGS) entry which is preliminary data.</text>
</comment>
<proteinExistence type="predicted"/>
<gene>
    <name evidence="2" type="ORF">U725_00460</name>
</gene>
<dbReference type="SUPFAM" id="SSF54593">
    <property type="entry name" value="Glyoxalase/Bleomycin resistance protein/Dihydroxybiphenyl dioxygenase"/>
    <property type="match status" value="1"/>
</dbReference>
<dbReference type="AlphaFoldDB" id="A0A084ADF0"/>
<sequence length="122" mass="13920">MIDHLDIHVQYLSRTKFFYTAVLATLGGSLIDESKTSLTYQTGETTDGYIWFEEGEPYPFHFAFQAKTKAEVDQFYKIALENGGKDNGRPGNRPSDQKYYYAAFIIDPDGYRIEAVCHTGKE</sequence>
<dbReference type="Proteomes" id="UP000028401">
    <property type="component" value="Unassembled WGS sequence"/>
</dbReference>
<dbReference type="InterPro" id="IPR037523">
    <property type="entry name" value="VOC_core"/>
</dbReference>
<evidence type="ECO:0000259" key="1">
    <source>
        <dbReference type="PROSITE" id="PS51819"/>
    </source>
</evidence>
<keyword evidence="2" id="KW-0456">Lyase</keyword>
<feature type="domain" description="VOC" evidence="1">
    <location>
        <begin position="1"/>
        <end position="118"/>
    </location>
</feature>
<dbReference type="GO" id="GO:0016829">
    <property type="term" value="F:lyase activity"/>
    <property type="evidence" value="ECO:0007669"/>
    <property type="project" value="UniProtKB-KW"/>
</dbReference>